<sequence>MQGKKRYLDQEVTRFWLSERVPPYTYLSGGSLKWGGQA</sequence>
<keyword evidence="2" id="KW-1185">Reference proteome</keyword>
<gene>
    <name evidence="1" type="ORF">SAMN00120144_4335</name>
</gene>
<evidence type="ECO:0000313" key="1">
    <source>
        <dbReference type="EMBL" id="SMB79966.1"/>
    </source>
</evidence>
<protein>
    <submittedName>
        <fullName evidence="1">Uncharacterized protein</fullName>
    </submittedName>
</protein>
<dbReference type="EMBL" id="FWWW01000018">
    <property type="protein sequence ID" value="SMB79966.1"/>
    <property type="molecule type" value="Genomic_DNA"/>
</dbReference>
<reference evidence="1 2" key="1">
    <citation type="submission" date="2017-04" db="EMBL/GenBank/DDBJ databases">
        <authorList>
            <person name="Afonso C.L."/>
            <person name="Miller P.J."/>
            <person name="Scott M.A."/>
            <person name="Spackman E."/>
            <person name="Goraichik I."/>
            <person name="Dimitrov K.M."/>
            <person name="Suarez D.L."/>
            <person name="Swayne D.E."/>
        </authorList>
    </citation>
    <scope>NUCLEOTIDE SEQUENCE [LARGE SCALE GENOMIC DNA]</scope>
    <source>
        <strain evidence="1 2">DSM 11622</strain>
    </source>
</reference>
<proteinExistence type="predicted"/>
<accession>A0A1W1UFV4</accession>
<organism evidence="1 2">
    <name type="scientific">Hymenobacter roseosalivarius DSM 11622</name>
    <dbReference type="NCBI Taxonomy" id="645990"/>
    <lineage>
        <taxon>Bacteria</taxon>
        <taxon>Pseudomonadati</taxon>
        <taxon>Bacteroidota</taxon>
        <taxon>Cytophagia</taxon>
        <taxon>Cytophagales</taxon>
        <taxon>Hymenobacteraceae</taxon>
        <taxon>Hymenobacter</taxon>
    </lineage>
</organism>
<evidence type="ECO:0000313" key="2">
    <source>
        <dbReference type="Proteomes" id="UP000192266"/>
    </source>
</evidence>
<dbReference type="Proteomes" id="UP000192266">
    <property type="component" value="Unassembled WGS sequence"/>
</dbReference>
<name>A0A1W1UFV4_9BACT</name>
<dbReference type="AlphaFoldDB" id="A0A1W1UFV4"/>